<evidence type="ECO:0000256" key="1">
    <source>
        <dbReference type="SAM" id="MobiDB-lite"/>
    </source>
</evidence>
<dbReference type="Proteomes" id="UP000324222">
    <property type="component" value="Unassembled WGS sequence"/>
</dbReference>
<dbReference type="AlphaFoldDB" id="A0A5B7D7E5"/>
<proteinExistence type="predicted"/>
<accession>A0A5B7D7E5</accession>
<name>A0A5B7D7E5_PORTR</name>
<keyword evidence="3" id="KW-1185">Reference proteome</keyword>
<comment type="caution">
    <text evidence="2">The sequence shown here is derived from an EMBL/GenBank/DDBJ whole genome shotgun (WGS) entry which is preliminary data.</text>
</comment>
<dbReference type="EMBL" id="VSRR010000566">
    <property type="protein sequence ID" value="MPC17184.1"/>
    <property type="molecule type" value="Genomic_DNA"/>
</dbReference>
<organism evidence="2 3">
    <name type="scientific">Portunus trituberculatus</name>
    <name type="common">Swimming crab</name>
    <name type="synonym">Neptunus trituberculatus</name>
    <dbReference type="NCBI Taxonomy" id="210409"/>
    <lineage>
        <taxon>Eukaryota</taxon>
        <taxon>Metazoa</taxon>
        <taxon>Ecdysozoa</taxon>
        <taxon>Arthropoda</taxon>
        <taxon>Crustacea</taxon>
        <taxon>Multicrustacea</taxon>
        <taxon>Malacostraca</taxon>
        <taxon>Eumalacostraca</taxon>
        <taxon>Eucarida</taxon>
        <taxon>Decapoda</taxon>
        <taxon>Pleocyemata</taxon>
        <taxon>Brachyura</taxon>
        <taxon>Eubrachyura</taxon>
        <taxon>Portunoidea</taxon>
        <taxon>Portunidae</taxon>
        <taxon>Portuninae</taxon>
        <taxon>Portunus</taxon>
    </lineage>
</organism>
<gene>
    <name evidence="2" type="ORF">E2C01_010032</name>
</gene>
<protein>
    <submittedName>
        <fullName evidence="2">Uncharacterized protein</fullName>
    </submittedName>
</protein>
<feature type="region of interest" description="Disordered" evidence="1">
    <location>
        <begin position="29"/>
        <end position="49"/>
    </location>
</feature>
<evidence type="ECO:0000313" key="3">
    <source>
        <dbReference type="Proteomes" id="UP000324222"/>
    </source>
</evidence>
<evidence type="ECO:0000313" key="2">
    <source>
        <dbReference type="EMBL" id="MPC17184.1"/>
    </source>
</evidence>
<feature type="region of interest" description="Disordered" evidence="1">
    <location>
        <begin position="126"/>
        <end position="149"/>
    </location>
</feature>
<reference evidence="2 3" key="1">
    <citation type="submission" date="2019-05" db="EMBL/GenBank/DDBJ databases">
        <title>Another draft genome of Portunus trituberculatus and its Hox gene families provides insights of decapod evolution.</title>
        <authorList>
            <person name="Jeong J.-H."/>
            <person name="Song I."/>
            <person name="Kim S."/>
            <person name="Choi T."/>
            <person name="Kim D."/>
            <person name="Ryu S."/>
            <person name="Kim W."/>
        </authorList>
    </citation>
    <scope>NUCLEOTIDE SEQUENCE [LARGE SCALE GENOMIC DNA]</scope>
    <source>
        <tissue evidence="2">Muscle</tissue>
    </source>
</reference>
<feature type="compositionally biased region" description="Pro residues" evidence="1">
    <location>
        <begin position="127"/>
        <end position="140"/>
    </location>
</feature>
<sequence>MVYVSASVPNLEHNKGKYLDVKETAMRPTGASHTADLLRSPEPASPSRHTRMVTRLKLTRRISNLRAACGETTNPGDWPAVVVAVVVVMDAVAVVQGQPFSSGTITNSITRPIHLCQPRIVSFSLYSPPPPQPPPPPLPPTLTSNTRPSFSLFSPPGLPSPFILPVLAPAVLSPPPATFQSGHKSGAPAGPHPPVSVRMSRLVPVFTM</sequence>